<protein>
    <recommendedName>
        <fullName evidence="4">ZP domain-containing protein</fullName>
    </recommendedName>
</protein>
<accession>A0A5N5SXK3</accession>
<dbReference type="AlphaFoldDB" id="A0A5N5SXK3"/>
<evidence type="ECO:0008006" key="4">
    <source>
        <dbReference type="Google" id="ProtNLM"/>
    </source>
</evidence>
<evidence type="ECO:0000256" key="1">
    <source>
        <dbReference type="SAM" id="MobiDB-lite"/>
    </source>
</evidence>
<comment type="caution">
    <text evidence="2">The sequence shown here is derived from an EMBL/GenBank/DDBJ whole genome shotgun (WGS) entry which is preliminary data.</text>
</comment>
<proteinExistence type="predicted"/>
<reference evidence="2 3" key="1">
    <citation type="journal article" date="2019" name="PLoS Biol.">
        <title>Sex chromosomes control vertical transmission of feminizing Wolbachia symbionts in an isopod.</title>
        <authorList>
            <person name="Becking T."/>
            <person name="Chebbi M.A."/>
            <person name="Giraud I."/>
            <person name="Moumen B."/>
            <person name="Laverre T."/>
            <person name="Caubet Y."/>
            <person name="Peccoud J."/>
            <person name="Gilbert C."/>
            <person name="Cordaux R."/>
        </authorList>
    </citation>
    <scope>NUCLEOTIDE SEQUENCE [LARGE SCALE GENOMIC DNA]</scope>
    <source>
        <strain evidence="2">ANa2</strain>
        <tissue evidence="2">Whole body excluding digestive tract and cuticle</tissue>
    </source>
</reference>
<feature type="compositionally biased region" description="Polar residues" evidence="1">
    <location>
        <begin position="232"/>
        <end position="263"/>
    </location>
</feature>
<keyword evidence="3" id="KW-1185">Reference proteome</keyword>
<feature type="region of interest" description="Disordered" evidence="1">
    <location>
        <begin position="232"/>
        <end position="280"/>
    </location>
</feature>
<dbReference type="Proteomes" id="UP000326759">
    <property type="component" value="Unassembled WGS sequence"/>
</dbReference>
<dbReference type="EMBL" id="SEYY01019049">
    <property type="protein sequence ID" value="KAB7498727.1"/>
    <property type="molecule type" value="Genomic_DNA"/>
</dbReference>
<sequence>MEHHEESEKNYHTYETSIDGLRIATNYTVEVIPKMEVYARAINCLANSSLVEIETGPFFGGKISVEGSTNEKCSTQGDSLSPQSSYRLNVNHSLCGSEMANQSVKTYILVQENLPILTHSTRRFMVICRYIPETFTVRAGVNLPDEKTYGENLVPVSNEVSEVDATDLFHDKNSLISFEGGQASRKGPEVLLRKRARRFSKMVSSGVNGCTNRLYNHRYSFSHVSLYPSVSQEQQSSYSHRQGSSCTSQDDTSTIGSCGSSDSGMREISDAPSECSSSIVVPPTTYLDSENDENPLTATSDLPKVFKTSAFGIPPQALSTNASLTLPKAFTKVAITDDCNTNAPESPNAPSVDFNESYESMGGAPSLIPGDHCLSVSPGNLENIDAVFDEALNVFQSDNMGINNDSDYFLSSKT</sequence>
<organism evidence="2 3">
    <name type="scientific">Armadillidium nasatum</name>
    <dbReference type="NCBI Taxonomy" id="96803"/>
    <lineage>
        <taxon>Eukaryota</taxon>
        <taxon>Metazoa</taxon>
        <taxon>Ecdysozoa</taxon>
        <taxon>Arthropoda</taxon>
        <taxon>Crustacea</taxon>
        <taxon>Multicrustacea</taxon>
        <taxon>Malacostraca</taxon>
        <taxon>Eumalacostraca</taxon>
        <taxon>Peracarida</taxon>
        <taxon>Isopoda</taxon>
        <taxon>Oniscidea</taxon>
        <taxon>Crinocheta</taxon>
        <taxon>Armadillidiidae</taxon>
        <taxon>Armadillidium</taxon>
    </lineage>
</organism>
<gene>
    <name evidence="2" type="ORF">Anas_02420</name>
</gene>
<dbReference type="OrthoDB" id="6368363at2759"/>
<name>A0A5N5SXK3_9CRUS</name>
<evidence type="ECO:0000313" key="3">
    <source>
        <dbReference type="Proteomes" id="UP000326759"/>
    </source>
</evidence>
<evidence type="ECO:0000313" key="2">
    <source>
        <dbReference type="EMBL" id="KAB7498727.1"/>
    </source>
</evidence>